<dbReference type="PRINTS" id="PR00039">
    <property type="entry name" value="HTHLYSR"/>
</dbReference>
<dbReference type="OrthoDB" id="5526340at2"/>
<dbReference type="Proteomes" id="UP000335415">
    <property type="component" value="Unassembled WGS sequence"/>
</dbReference>
<comment type="caution">
    <text evidence="6">The sequence shown here is derived from an EMBL/GenBank/DDBJ whole genome shotgun (WGS) entry which is preliminary data.</text>
</comment>
<dbReference type="InterPro" id="IPR058163">
    <property type="entry name" value="LysR-type_TF_proteobact-type"/>
</dbReference>
<dbReference type="Gene3D" id="1.10.10.10">
    <property type="entry name" value="Winged helix-like DNA-binding domain superfamily/Winged helix DNA-binding domain"/>
    <property type="match status" value="1"/>
</dbReference>
<accession>A0A5J5G0A6</accession>
<evidence type="ECO:0000256" key="2">
    <source>
        <dbReference type="ARBA" id="ARBA00023015"/>
    </source>
</evidence>
<dbReference type="Pfam" id="PF00126">
    <property type="entry name" value="HTH_1"/>
    <property type="match status" value="1"/>
</dbReference>
<proteinExistence type="inferred from homology"/>
<dbReference type="PANTHER" id="PTHR30537">
    <property type="entry name" value="HTH-TYPE TRANSCRIPTIONAL REGULATOR"/>
    <property type="match status" value="1"/>
</dbReference>
<dbReference type="FunFam" id="1.10.10.10:FF:000038">
    <property type="entry name" value="Glycine cleavage system transcriptional activator"/>
    <property type="match status" value="1"/>
</dbReference>
<dbReference type="PROSITE" id="PS50931">
    <property type="entry name" value="HTH_LYSR"/>
    <property type="match status" value="1"/>
</dbReference>
<protein>
    <submittedName>
        <fullName evidence="6">LysR family transcriptional regulator</fullName>
    </submittedName>
</protein>
<evidence type="ECO:0000313" key="7">
    <source>
        <dbReference type="Proteomes" id="UP000335415"/>
    </source>
</evidence>
<reference evidence="6 7" key="1">
    <citation type="submission" date="2019-09" db="EMBL/GenBank/DDBJ databases">
        <authorList>
            <person name="Li Y."/>
        </authorList>
    </citation>
    <scope>NUCLEOTIDE SEQUENCE [LARGE SCALE GENOMIC DNA]</scope>
    <source>
        <strain evidence="6 7">L3-3HA</strain>
    </source>
</reference>
<evidence type="ECO:0000259" key="5">
    <source>
        <dbReference type="PROSITE" id="PS50931"/>
    </source>
</evidence>
<dbReference type="InterPro" id="IPR005119">
    <property type="entry name" value="LysR_subst-bd"/>
</dbReference>
<dbReference type="Gene3D" id="3.40.190.10">
    <property type="entry name" value="Periplasmic binding protein-like II"/>
    <property type="match status" value="2"/>
</dbReference>
<evidence type="ECO:0000313" key="6">
    <source>
        <dbReference type="EMBL" id="KAA8999011.1"/>
    </source>
</evidence>
<keyword evidence="7" id="KW-1185">Reference proteome</keyword>
<dbReference type="InterPro" id="IPR036388">
    <property type="entry name" value="WH-like_DNA-bd_sf"/>
</dbReference>
<dbReference type="InterPro" id="IPR036390">
    <property type="entry name" value="WH_DNA-bd_sf"/>
</dbReference>
<keyword evidence="3" id="KW-0238">DNA-binding</keyword>
<keyword evidence="4" id="KW-0804">Transcription</keyword>
<gene>
    <name evidence="6" type="ORF">FJU30_15165</name>
</gene>
<sequence length="311" mass="35617">MEQHINMDWMKTPPLYALKAFEAAARHQSFTQAAHELAITQSAVSKHIQTLEEFFDRKLFDRKGPRVILTRDGKSFAEGLQSAFSELCMACHNFSRQDITIHIKSPTTFSLRWLIAALRKLQDDINNPNVQLDNCSKCSELIDFNTEHYDGAIQYGNGMFPASWEITSLLDEWLIPVCAPGLLAQERNMSAPEIDVLYPKSREGNWLFWCKKSRYKTDLNVITHQPFDTTDLVISAAVQGLGLAIVDLNMVKTELKNHTLTLPYKIAVRTGQGYYFVRPRHQPINEKLSLLSNYLKAEIIEDRIDYVTYVT</sequence>
<dbReference type="SUPFAM" id="SSF53850">
    <property type="entry name" value="Periplasmic binding protein-like II"/>
    <property type="match status" value="1"/>
</dbReference>
<dbReference type="EMBL" id="VYKJ01000007">
    <property type="protein sequence ID" value="KAA8999011.1"/>
    <property type="molecule type" value="Genomic_DNA"/>
</dbReference>
<organism evidence="6 7">
    <name type="scientific">Affinibrenneria salicis</name>
    <dbReference type="NCBI Taxonomy" id="2590031"/>
    <lineage>
        <taxon>Bacteria</taxon>
        <taxon>Pseudomonadati</taxon>
        <taxon>Pseudomonadota</taxon>
        <taxon>Gammaproteobacteria</taxon>
        <taxon>Enterobacterales</taxon>
        <taxon>Pectobacteriaceae</taxon>
        <taxon>Affinibrenneria</taxon>
    </lineage>
</organism>
<name>A0A5J5G0A6_9GAMM</name>
<feature type="domain" description="HTH lysR-type" evidence="5">
    <location>
        <begin position="13"/>
        <end position="70"/>
    </location>
</feature>
<evidence type="ECO:0000256" key="4">
    <source>
        <dbReference type="ARBA" id="ARBA00023163"/>
    </source>
</evidence>
<dbReference type="AlphaFoldDB" id="A0A5J5G0A6"/>
<dbReference type="GO" id="GO:0043565">
    <property type="term" value="F:sequence-specific DNA binding"/>
    <property type="evidence" value="ECO:0007669"/>
    <property type="project" value="TreeGrafter"/>
</dbReference>
<dbReference type="GO" id="GO:0006351">
    <property type="term" value="P:DNA-templated transcription"/>
    <property type="evidence" value="ECO:0007669"/>
    <property type="project" value="TreeGrafter"/>
</dbReference>
<dbReference type="GO" id="GO:0003700">
    <property type="term" value="F:DNA-binding transcription factor activity"/>
    <property type="evidence" value="ECO:0007669"/>
    <property type="project" value="InterPro"/>
</dbReference>
<evidence type="ECO:0000256" key="3">
    <source>
        <dbReference type="ARBA" id="ARBA00023125"/>
    </source>
</evidence>
<dbReference type="Pfam" id="PF03466">
    <property type="entry name" value="LysR_substrate"/>
    <property type="match status" value="1"/>
</dbReference>
<evidence type="ECO:0000256" key="1">
    <source>
        <dbReference type="ARBA" id="ARBA00009437"/>
    </source>
</evidence>
<keyword evidence="2" id="KW-0805">Transcription regulation</keyword>
<dbReference type="SUPFAM" id="SSF46785">
    <property type="entry name" value="Winged helix' DNA-binding domain"/>
    <property type="match status" value="1"/>
</dbReference>
<dbReference type="PANTHER" id="PTHR30537:SF26">
    <property type="entry name" value="GLYCINE CLEAVAGE SYSTEM TRANSCRIPTIONAL ACTIVATOR"/>
    <property type="match status" value="1"/>
</dbReference>
<comment type="similarity">
    <text evidence="1">Belongs to the LysR transcriptional regulatory family.</text>
</comment>
<dbReference type="InterPro" id="IPR000847">
    <property type="entry name" value="LysR_HTH_N"/>
</dbReference>